<dbReference type="Pfam" id="PF07690">
    <property type="entry name" value="MFS_1"/>
    <property type="match status" value="1"/>
</dbReference>
<dbReference type="Gene3D" id="1.20.1250.20">
    <property type="entry name" value="MFS general substrate transporter like domains"/>
    <property type="match status" value="2"/>
</dbReference>
<gene>
    <name evidence="9" type="ORF">DL546_001821</name>
</gene>
<keyword evidence="5 7" id="KW-0472">Membrane</keyword>
<reference evidence="9 10" key="1">
    <citation type="submission" date="2018-08" db="EMBL/GenBank/DDBJ databases">
        <title>Draft genome of the lignicolous fungus Coniochaeta pulveracea.</title>
        <authorList>
            <person name="Borstlap C.J."/>
            <person name="De Witt R.N."/>
            <person name="Botha A."/>
            <person name="Volschenk H."/>
        </authorList>
    </citation>
    <scope>NUCLEOTIDE SEQUENCE [LARGE SCALE GENOMIC DNA]</scope>
    <source>
        <strain evidence="9 10">CAB683</strain>
    </source>
</reference>
<dbReference type="OrthoDB" id="5086884at2759"/>
<evidence type="ECO:0000259" key="8">
    <source>
        <dbReference type="PROSITE" id="PS50850"/>
    </source>
</evidence>
<comment type="caution">
    <text evidence="9">The sequence shown here is derived from an EMBL/GenBank/DDBJ whole genome shotgun (WGS) entry which is preliminary data.</text>
</comment>
<feature type="transmembrane region" description="Helical" evidence="7">
    <location>
        <begin position="341"/>
        <end position="364"/>
    </location>
</feature>
<dbReference type="InterPro" id="IPR020846">
    <property type="entry name" value="MFS_dom"/>
</dbReference>
<evidence type="ECO:0000256" key="7">
    <source>
        <dbReference type="SAM" id="Phobius"/>
    </source>
</evidence>
<evidence type="ECO:0000256" key="2">
    <source>
        <dbReference type="ARBA" id="ARBA00022448"/>
    </source>
</evidence>
<feature type="transmembrane region" description="Helical" evidence="7">
    <location>
        <begin position="376"/>
        <end position="396"/>
    </location>
</feature>
<name>A0A420Y8Z8_9PEZI</name>
<evidence type="ECO:0000256" key="5">
    <source>
        <dbReference type="ARBA" id="ARBA00023136"/>
    </source>
</evidence>
<dbReference type="InterPro" id="IPR050930">
    <property type="entry name" value="MFS_Vesicular_Transporter"/>
</dbReference>
<feature type="compositionally biased region" description="Basic and acidic residues" evidence="6">
    <location>
        <begin position="523"/>
        <end position="536"/>
    </location>
</feature>
<evidence type="ECO:0000313" key="9">
    <source>
        <dbReference type="EMBL" id="RKU44366.1"/>
    </source>
</evidence>
<evidence type="ECO:0000256" key="4">
    <source>
        <dbReference type="ARBA" id="ARBA00022989"/>
    </source>
</evidence>
<dbReference type="SUPFAM" id="SSF103473">
    <property type="entry name" value="MFS general substrate transporter"/>
    <property type="match status" value="1"/>
</dbReference>
<feature type="transmembrane region" description="Helical" evidence="7">
    <location>
        <begin position="112"/>
        <end position="133"/>
    </location>
</feature>
<dbReference type="STRING" id="177199.A0A420Y8Z8"/>
<dbReference type="PANTHER" id="PTHR23506:SF23">
    <property type="entry name" value="GH10249P"/>
    <property type="match status" value="1"/>
</dbReference>
<dbReference type="GO" id="GO:0022857">
    <property type="term" value="F:transmembrane transporter activity"/>
    <property type="evidence" value="ECO:0007669"/>
    <property type="project" value="InterPro"/>
</dbReference>
<feature type="transmembrane region" description="Helical" evidence="7">
    <location>
        <begin position="169"/>
        <end position="192"/>
    </location>
</feature>
<feature type="transmembrane region" description="Helical" evidence="7">
    <location>
        <begin position="451"/>
        <end position="476"/>
    </location>
</feature>
<dbReference type="GO" id="GO:0016020">
    <property type="term" value="C:membrane"/>
    <property type="evidence" value="ECO:0007669"/>
    <property type="project" value="UniProtKB-SubCell"/>
</dbReference>
<evidence type="ECO:0000256" key="1">
    <source>
        <dbReference type="ARBA" id="ARBA00004141"/>
    </source>
</evidence>
<feature type="transmembrane region" description="Helical" evidence="7">
    <location>
        <begin position="312"/>
        <end position="329"/>
    </location>
</feature>
<feature type="transmembrane region" description="Helical" evidence="7">
    <location>
        <begin position="482"/>
        <end position="502"/>
    </location>
</feature>
<evidence type="ECO:0000313" key="10">
    <source>
        <dbReference type="Proteomes" id="UP000275385"/>
    </source>
</evidence>
<feature type="transmembrane region" description="Helical" evidence="7">
    <location>
        <begin position="37"/>
        <end position="60"/>
    </location>
</feature>
<keyword evidence="4 7" id="KW-1133">Transmembrane helix</keyword>
<feature type="region of interest" description="Disordered" evidence="6">
    <location>
        <begin position="513"/>
        <end position="536"/>
    </location>
</feature>
<evidence type="ECO:0000256" key="6">
    <source>
        <dbReference type="SAM" id="MobiDB-lite"/>
    </source>
</evidence>
<dbReference type="Proteomes" id="UP000275385">
    <property type="component" value="Unassembled WGS sequence"/>
</dbReference>
<feature type="transmembrane region" description="Helical" evidence="7">
    <location>
        <begin position="80"/>
        <end position="100"/>
    </location>
</feature>
<keyword evidence="2" id="KW-0813">Transport</keyword>
<dbReference type="PANTHER" id="PTHR23506">
    <property type="entry name" value="GH10249P"/>
    <property type="match status" value="1"/>
</dbReference>
<dbReference type="AlphaFoldDB" id="A0A420Y8Z8"/>
<feature type="domain" description="Major facilitator superfamily (MFS) profile" evidence="8">
    <location>
        <begin position="38"/>
        <end position="506"/>
    </location>
</feature>
<sequence length="536" mass="56739">MAAWTQKARRLGHFFSGHASASSKPPFLLKYRSSTPFIIFTIALAVFTDIFLYGLIVPVIPYSITVQAGVPEEQLQQWTAILLACYNATLFVGSPLVGWYADNSSSRRLPLLLGLVALAGATVMLCVGKTIALFVVGRLLQGLSAAVVWSVGLALLVDTLGRNIGVAMGYVSIAMSAGLLISPTVGGALYAGAGYYPVYYLAFAIIFCDIVLRLVLIEKKVARQWITDEDYEARNAMKPRGGTGNGNELLAGANVEKGGVTGGESAAEEDVEKGAASPAGAQTIAASLDANNTEAFKPARHPYLELIKSKRVLAALAGTIFEAGAMYSFDTVVPIFVKDTFHWNSTAAGLIFITVMVPGLAAPLVGKLADRYGARWPSLAGFAACVPLLVCLRFVTDNTIGHKVLFGALLALLGLALCFSNTPLMAEITYAIEEKEARRPGMWGEKGVYGIAYGLFTCAFSLGGFVGSLMSGYLVAGPGWGTMTWALAIWCVGGAITVLFFLGGSTKKRKALQDEGVLPGSGNKKEKATRQEGEAV</sequence>
<proteinExistence type="predicted"/>
<feature type="transmembrane region" description="Helical" evidence="7">
    <location>
        <begin position="408"/>
        <end position="430"/>
    </location>
</feature>
<feature type="transmembrane region" description="Helical" evidence="7">
    <location>
        <begin position="139"/>
        <end position="157"/>
    </location>
</feature>
<accession>A0A420Y8Z8</accession>
<feature type="transmembrane region" description="Helical" evidence="7">
    <location>
        <begin position="198"/>
        <end position="216"/>
    </location>
</feature>
<keyword evidence="3 7" id="KW-0812">Transmembrane</keyword>
<dbReference type="PROSITE" id="PS50850">
    <property type="entry name" value="MFS"/>
    <property type="match status" value="1"/>
</dbReference>
<dbReference type="InterPro" id="IPR011701">
    <property type="entry name" value="MFS"/>
</dbReference>
<protein>
    <recommendedName>
        <fullName evidence="8">Major facilitator superfamily (MFS) profile domain-containing protein</fullName>
    </recommendedName>
</protein>
<dbReference type="EMBL" id="QVQW01000031">
    <property type="protein sequence ID" value="RKU44366.1"/>
    <property type="molecule type" value="Genomic_DNA"/>
</dbReference>
<keyword evidence="10" id="KW-1185">Reference proteome</keyword>
<organism evidence="9 10">
    <name type="scientific">Coniochaeta pulveracea</name>
    <dbReference type="NCBI Taxonomy" id="177199"/>
    <lineage>
        <taxon>Eukaryota</taxon>
        <taxon>Fungi</taxon>
        <taxon>Dikarya</taxon>
        <taxon>Ascomycota</taxon>
        <taxon>Pezizomycotina</taxon>
        <taxon>Sordariomycetes</taxon>
        <taxon>Sordariomycetidae</taxon>
        <taxon>Coniochaetales</taxon>
        <taxon>Coniochaetaceae</taxon>
        <taxon>Coniochaeta</taxon>
    </lineage>
</organism>
<dbReference type="InterPro" id="IPR036259">
    <property type="entry name" value="MFS_trans_sf"/>
</dbReference>
<dbReference type="CDD" id="cd17325">
    <property type="entry name" value="MFS_MdtG_SLC18_like"/>
    <property type="match status" value="1"/>
</dbReference>
<comment type="subcellular location">
    <subcellularLocation>
        <location evidence="1">Membrane</location>
        <topology evidence="1">Multi-pass membrane protein</topology>
    </subcellularLocation>
</comment>
<evidence type="ECO:0000256" key="3">
    <source>
        <dbReference type="ARBA" id="ARBA00022692"/>
    </source>
</evidence>